<dbReference type="EMBL" id="BFEA01000165">
    <property type="protein sequence ID" value="GBG72415.1"/>
    <property type="molecule type" value="Genomic_DNA"/>
</dbReference>
<dbReference type="Proteomes" id="UP000265515">
    <property type="component" value="Unassembled WGS sequence"/>
</dbReference>
<evidence type="ECO:0000256" key="7">
    <source>
        <dbReference type="ARBA" id="ARBA00023273"/>
    </source>
</evidence>
<feature type="coiled-coil region" evidence="8">
    <location>
        <begin position="2136"/>
        <end position="2184"/>
    </location>
</feature>
<evidence type="ECO:0000256" key="9">
    <source>
        <dbReference type="SAM" id="MobiDB-lite"/>
    </source>
</evidence>
<reference evidence="11 12" key="1">
    <citation type="journal article" date="2018" name="Cell">
        <title>The Chara Genome: Secondary Complexity and Implications for Plant Terrestrialization.</title>
        <authorList>
            <person name="Nishiyama T."/>
            <person name="Sakayama H."/>
            <person name="Vries J.D."/>
            <person name="Buschmann H."/>
            <person name="Saint-Marcoux D."/>
            <person name="Ullrich K.K."/>
            <person name="Haas F.B."/>
            <person name="Vanderstraeten L."/>
            <person name="Becker D."/>
            <person name="Lang D."/>
            <person name="Vosolsobe S."/>
            <person name="Rombauts S."/>
            <person name="Wilhelmsson P.K.I."/>
            <person name="Janitza P."/>
            <person name="Kern R."/>
            <person name="Heyl A."/>
            <person name="Rumpler F."/>
            <person name="Villalobos L.I.A.C."/>
            <person name="Clay J.M."/>
            <person name="Skokan R."/>
            <person name="Toyoda A."/>
            <person name="Suzuki Y."/>
            <person name="Kagoshima H."/>
            <person name="Schijlen E."/>
            <person name="Tajeshwar N."/>
            <person name="Catarino B."/>
            <person name="Hetherington A.J."/>
            <person name="Saltykova A."/>
            <person name="Bonnot C."/>
            <person name="Breuninger H."/>
            <person name="Symeonidi A."/>
            <person name="Radhakrishnan G.V."/>
            <person name="Van Nieuwerburgh F."/>
            <person name="Deforce D."/>
            <person name="Chang C."/>
            <person name="Karol K.G."/>
            <person name="Hedrich R."/>
            <person name="Ulvskov P."/>
            <person name="Glockner G."/>
            <person name="Delwiche C.F."/>
            <person name="Petrasek J."/>
            <person name="Van de Peer Y."/>
            <person name="Friml J."/>
            <person name="Beilby M."/>
            <person name="Dolan L."/>
            <person name="Kohara Y."/>
            <person name="Sugano S."/>
            <person name="Fujiyama A."/>
            <person name="Delaux P.-M."/>
            <person name="Quint M."/>
            <person name="TheiBen G."/>
            <person name="Hagemann M."/>
            <person name="Harholt J."/>
            <person name="Dunand C."/>
            <person name="Zachgo S."/>
            <person name="Langdale J."/>
            <person name="Maumus F."/>
            <person name="Straeten D.V.D."/>
            <person name="Gould S.B."/>
            <person name="Rensing S.A."/>
        </authorList>
    </citation>
    <scope>NUCLEOTIDE SEQUENCE [LARGE SCALE GENOMIC DNA]</scope>
    <source>
        <strain evidence="11 12">S276</strain>
    </source>
</reference>
<feature type="compositionally biased region" description="Basic and acidic residues" evidence="9">
    <location>
        <begin position="785"/>
        <end position="811"/>
    </location>
</feature>
<feature type="compositionally biased region" description="Basic and acidic residues" evidence="9">
    <location>
        <begin position="1191"/>
        <end position="1201"/>
    </location>
</feature>
<sequence length="2946" mass="336460">MPPLQQGGGFQFMPKVQPLDWESVLEIDVDSLQNRSADSAEMMETLEEAARNLVPVKIDVDSSEVTVDRAVHLAKLLQLCLEYTVEMASDSMGEMANEIDKLKEDLNESREEGKDPQGKVSRLEVEVADLTQDLQDALQKLDDYEQEIDLLRAELAEAKVDEEQRVLETELRREMDDLRSKNDRLQNELEKAESTVEMERQRSERLEQELREERSQLRSLRDQCKHLEEEVADLRGQLSLEQKMLQTKEEDDRDLMFKLQAKNRDLERYHRENKLLETHLGELQAKNEELLAEVLQLSDNIVQLDDAQKERDARISQLVAAAEEQEKDNQQLRQAMGDLQKEAAEKMMLLEQFEQRFAQMTKEWASREAELLKKNQELQTEADGLRRRLEEQFMMLDDEFRRRGDDAVVREKQKKLGDPEYGEGGNRVGEELRELRLQLRQQQGKEVLLLEAYEQLEKDREDEIAAALARQKGLMEKRERERRELMDDLEAERKRYAQLDNSLVEAQTERDEAVSRLADYEAGVYGLSAAMAEVRKLKRLAREGEDELHSCMKKLSESEQRMEELIEENLRLREMAGIADDTVLNLGDFRLRKDIELEELRALNAQLEKEVFDLEEERAELKHELRFRVKHHGMVAAQMGLTSKQLARLEKYAEWLRYGRVRNGATTAESRSLWEGDMEVEEEEEEEVARVAERDSRSRGVMSVVQWKEDGGSQQNRDKWGWASEGLPSNYSNNIPRSRDGQGGVGVAELLRERVITILERLWRYGDWLMSNNKGQGKRRRRNRENRGVDEDDWDRKEQRGTGADRVREHEWEGVKAEIGEVLKLLRQSPAAADRGGRKKTGRKRVREREMKDEERENRKRLLGVKASAGKLLRLELAEKTTVGSGTITDESAGTGGGGGVATEMVEASPKQVKRKEDVVEPHRGEVEKIVQGEQRSGGVGSNGDGAACKKTQRKGDVAWLQSQLIKALEQVGAKDEMLTSAWSDMEKYKEEMLQLCNQRSMLYREYIGEREKWKTERQRLEREVEESKQAAEEARAAAEEWERAAARSASADGSEEARKGEEGARTSGGGRSSREVALIRRTVVLQVKLIRMGRSLAAAREGEAAARRKAEEAEEECREVESYVRPYINYLESARDEGQHRRRVLERKLAESIGKQEYEDVVRQLLKARQEVKKWMEEKMSWVSDQSGSEVDKQQKRDSSRPAQGEEEIEHWKSQCEELKRVLLALEKKGGNGVVGAKAEKAVREGGELAVLRVSEAASKKREERAVREREMAMQLKEVAEGRVKEVEGQLREMARQLHATLEAEREARKGGAQELVDKKEYIQVVEMIEQLQARLLKAESEARKWEQEASASDSRLNAVVANETKAKAEIQDLRAALRDLEQISDGSAELGKMHERMIRIRQKEITLRRQLDRVEAERRRLKETNMRLLHKIDDKEAELFRCQENARAERTDNLRLIGRLQAALAWQVEGETARRWCRELLQTKAKCEQMEKEMTTRNEEIESLRRKLEEAEGDAERAKEMDKLMAEDKTIPEVYKHNVQLSQQTLSLKLTIARQERELEKLREGVAFLEKSDKEREERIRAGEEEAMRERERLQRESRESRARVAAVEEELMAIRRDRDLMATQLKMLERKGAISVREVDGQNAAGPREGKLQAELRELLRETEENRRTMFAQIETISKLKYEREQALYKVSDLEMLVAEKQALLRNADQDRQNLLARLERQIEQMPLCATCHPPERHDALQKQSQTPPRQGDLLRPGRGRSDEIGSEEEVRLGEGTSVVAKQVAVVAQATVDRLQRKVREKEEELKSVREAMSEMRRKAMEDIEKSRETIDRLNQALFKRKERGIKSMKEALLSLSKNVRGRASSSSSSWKKMPSKSSRRVLAWEEGHRRGRRGGDRVEEEDPRATESPEGGSNSHSSEPSPPSSSLTSRSAPPTPSGRKMRGQFSGVQRQDDQSARPLSAPNSPTRGRLQHLVPAGSRGAADQGKGEDGGGVGRGETREEGEVRHVGGRWGLVAPDAMQKKVLQWKARCHVLEKKLAKVKLARSTDLARLVQELELERLKGTSKVADLLVSKMKTQLVEKEEKIQRLHVAIKELEAKLALTAPHKTGGVATAASASGSIEVPQKIPDPVEAQVLAQEASAMSLQLERARNDIDRWKKIAEDRKERCARLEKELAQERQTTANASAVRSRASANVGVVTTNFGNQGNKGEAHTSLQRGREPSSVLDLRVTELEKRIKVLTEQNRKLRMRVREEGGEEEIRGVPGVMGSAWEGRRRTSGGLGAPPRKDTAAQYKPPSDAGLGREVQRERVHTVEKKRGNKTGESLKGVLAGLAGGNNDVIERWEEEKKLRKRVDMMRSRLMESRREAEEHASRARQADDTVKLLETEKNKLRERIRALEAASRAAGAPRFTESTADRIKEILAQMKEVEVENEKLRREAMVEKEAEINRLKREVEALRLSADGNAERDSKQRATSSPSASRGVDARRSEPLVEVEEEERLMRWQELEKEVEDGRKARQELEDRILARDNANLELRFEKEQALLEGSRLRARLKCLFDEELWPLSAGKAGVEPGGGSSTRVTRSASGAIASAEGKGSTHGGGRVSSCSGRGSRELELEAVVESLTKVVEKLRTENEGLKKNVASNAKYMDVLNKNKELKKKVGDLTEEVEKVREDRRGAEEVRRRSVRLEETNTSLRKQLRKEREEIKRLNRAVQDAERERRAAETRIPPTRDGEDEQDRVGESDQMIRIVQSLEEQLQSGSDEIRRLKEELAARGEMIEQLREEVDRREDELDLLNGELAIRSAVESQELQELVGKLTERVADLEREKELLLADTTGDEFPGAPATIEASAAGPSHARLLQNARKEVAKWKGRYAQVVKELERVRTENERLKEDLEALDPGFFEEIEDLRTDHQRLSQMCKEYEVLLANYARRLGVPFAQTTF</sequence>
<evidence type="ECO:0000313" key="12">
    <source>
        <dbReference type="Proteomes" id="UP000265515"/>
    </source>
</evidence>
<dbReference type="STRING" id="69332.A0A388KQS8"/>
<feature type="coiled-coil region" evidence="8">
    <location>
        <begin position="1278"/>
        <end position="1440"/>
    </location>
</feature>
<feature type="region of interest" description="Disordered" evidence="9">
    <location>
        <begin position="2203"/>
        <end position="2226"/>
    </location>
</feature>
<feature type="region of interest" description="Disordered" evidence="9">
    <location>
        <begin position="1184"/>
        <end position="1211"/>
    </location>
</feature>
<feature type="region of interest" description="Disordered" evidence="9">
    <location>
        <begin position="829"/>
        <end position="858"/>
    </location>
</feature>
<feature type="compositionally biased region" description="Basic and acidic residues" evidence="9">
    <location>
        <begin position="1886"/>
        <end position="1911"/>
    </location>
</feature>
<evidence type="ECO:0000256" key="4">
    <source>
        <dbReference type="ARBA" id="ARBA00022794"/>
    </source>
</evidence>
<evidence type="ECO:0000256" key="6">
    <source>
        <dbReference type="ARBA" id="ARBA00023212"/>
    </source>
</evidence>
<evidence type="ECO:0000256" key="5">
    <source>
        <dbReference type="ARBA" id="ARBA00023054"/>
    </source>
</evidence>
<dbReference type="OMA" id="MERTLKY"/>
<keyword evidence="4" id="KW-0970">Cilium biogenesis/degradation</keyword>
<feature type="region of interest" description="Disordered" evidence="9">
    <location>
        <begin position="2571"/>
        <end position="2611"/>
    </location>
</feature>
<feature type="region of interest" description="Disordered" evidence="9">
    <location>
        <begin position="1860"/>
        <end position="2008"/>
    </location>
</feature>
<feature type="coiled-coil region" evidence="8">
    <location>
        <begin position="1697"/>
        <end position="1728"/>
    </location>
</feature>
<feature type="region of interest" description="Disordered" evidence="9">
    <location>
        <begin position="774"/>
        <end position="811"/>
    </location>
</feature>
<feature type="region of interest" description="Disordered" evidence="9">
    <location>
        <begin position="2272"/>
        <end position="2322"/>
    </location>
</feature>
<name>A0A388KQS8_CHABU</name>
<feature type="coiled-coil region" evidence="8">
    <location>
        <begin position="2863"/>
        <end position="2929"/>
    </location>
</feature>
<keyword evidence="7" id="KW-0966">Cell projection</keyword>
<dbReference type="OrthoDB" id="6351660at2759"/>
<feature type="compositionally biased region" description="Basic and acidic residues" evidence="9">
    <location>
        <begin position="1056"/>
        <end position="1065"/>
    </location>
</feature>
<dbReference type="InterPro" id="IPR032714">
    <property type="entry name" value="DZIP1_N"/>
</dbReference>
<feature type="region of interest" description="Disordered" evidence="9">
    <location>
        <begin position="182"/>
        <end position="208"/>
    </location>
</feature>
<feature type="region of interest" description="Disordered" evidence="9">
    <location>
        <begin position="2464"/>
        <end position="2494"/>
    </location>
</feature>
<feature type="coiled-coil region" evidence="8">
    <location>
        <begin position="2349"/>
        <end position="2463"/>
    </location>
</feature>
<feature type="compositionally biased region" description="Low complexity" evidence="9">
    <location>
        <begin position="1860"/>
        <end position="1876"/>
    </location>
</feature>
<evidence type="ECO:0000256" key="3">
    <source>
        <dbReference type="ARBA" id="ARBA00022490"/>
    </source>
</evidence>
<dbReference type="Pfam" id="PF13815">
    <property type="entry name" value="Dzip-like_N"/>
    <property type="match status" value="1"/>
</dbReference>
<feature type="compositionally biased region" description="Basic residues" evidence="9">
    <location>
        <begin position="837"/>
        <end position="846"/>
    </location>
</feature>
<dbReference type="GO" id="GO:0030030">
    <property type="term" value="P:cell projection organization"/>
    <property type="evidence" value="ECO:0007669"/>
    <property type="project" value="UniProtKB-KW"/>
</dbReference>
<proteinExistence type="predicted"/>
<accession>A0A388KQS8</accession>
<evidence type="ECO:0000259" key="10">
    <source>
        <dbReference type="Pfam" id="PF13815"/>
    </source>
</evidence>
<feature type="region of interest" description="Disordered" evidence="9">
    <location>
        <begin position="1736"/>
        <end position="1775"/>
    </location>
</feature>
<evidence type="ECO:0000313" key="11">
    <source>
        <dbReference type="EMBL" id="GBG72415.1"/>
    </source>
</evidence>
<feature type="compositionally biased region" description="Basic and acidic residues" evidence="9">
    <location>
        <begin position="2307"/>
        <end position="2319"/>
    </location>
</feature>
<feature type="domain" description="Cilium assembly protein DZIP1 N-terminal" evidence="10">
    <location>
        <begin position="10"/>
        <end position="123"/>
    </location>
</feature>
<keyword evidence="12" id="KW-1185">Reference proteome</keyword>
<feature type="coiled-coil region" evidence="8">
    <location>
        <begin position="450"/>
        <end position="624"/>
    </location>
</feature>
<feature type="region of interest" description="Disordered" evidence="9">
    <location>
        <begin position="1024"/>
        <end position="1074"/>
    </location>
</feature>
<comment type="caution">
    <text evidence="11">The sequence shown here is derived from an EMBL/GenBank/DDBJ whole genome shotgun (WGS) entry which is preliminary data.</text>
</comment>
<feature type="coiled-coil region" evidence="8">
    <location>
        <begin position="1475"/>
        <end position="1523"/>
    </location>
</feature>
<feature type="compositionally biased region" description="Low complexity" evidence="9">
    <location>
        <begin position="1912"/>
        <end position="1936"/>
    </location>
</feature>
<dbReference type="InterPro" id="IPR026201">
    <property type="entry name" value="Cep290"/>
</dbReference>
<dbReference type="Gene3D" id="1.10.287.1490">
    <property type="match status" value="1"/>
</dbReference>
<organism evidence="11 12">
    <name type="scientific">Chara braunii</name>
    <name type="common">Braun's stonewort</name>
    <dbReference type="NCBI Taxonomy" id="69332"/>
    <lineage>
        <taxon>Eukaryota</taxon>
        <taxon>Viridiplantae</taxon>
        <taxon>Streptophyta</taxon>
        <taxon>Charophyceae</taxon>
        <taxon>Charales</taxon>
        <taxon>Characeae</taxon>
        <taxon>Chara</taxon>
    </lineage>
</organism>
<keyword evidence="5 8" id="KW-0175">Coiled coil</keyword>
<keyword evidence="3" id="KW-0963">Cytoplasm</keyword>
<feature type="compositionally biased region" description="Basic and acidic residues" evidence="9">
    <location>
        <begin position="1024"/>
        <end position="1046"/>
    </location>
</feature>
<feature type="coiled-coil region" evidence="8">
    <location>
        <begin position="2753"/>
        <end position="2837"/>
    </location>
</feature>
<feature type="coiled-coil region" evidence="8">
    <location>
        <begin position="1788"/>
        <end position="1840"/>
    </location>
</feature>
<gene>
    <name evidence="11" type="ORF">CBR_g11994</name>
</gene>
<dbReference type="PANTHER" id="PTHR18879">
    <property type="entry name" value="CENTROSOMAL PROTEIN OF 290 KDA"/>
    <property type="match status" value="1"/>
</dbReference>
<feature type="compositionally biased region" description="Basic and acidic residues" evidence="9">
    <location>
        <begin position="847"/>
        <end position="858"/>
    </location>
</feature>
<evidence type="ECO:0000256" key="8">
    <source>
        <dbReference type="SAM" id="Coils"/>
    </source>
</evidence>
<feature type="region of interest" description="Disordered" evidence="9">
    <location>
        <begin position="2717"/>
        <end position="2744"/>
    </location>
</feature>
<keyword evidence="6" id="KW-0206">Cytoskeleton</keyword>
<comment type="subcellular location">
    <subcellularLocation>
        <location evidence="1">Cytoplasm</location>
        <location evidence="1">Cytoskeleton</location>
        <location evidence="1">Cilium basal body</location>
    </subcellularLocation>
    <subcellularLocation>
        <location evidence="2">Cytoplasm</location>
        <location evidence="2">Cytoskeleton</location>
        <location evidence="2">Microtubule organizing center</location>
        <location evidence="2">Centrosome</location>
    </subcellularLocation>
</comment>
<protein>
    <recommendedName>
        <fullName evidence="10">Cilium assembly protein DZIP1 N-terminal domain-containing protein</fullName>
    </recommendedName>
</protein>
<feature type="coiled-coil region" evidence="8">
    <location>
        <begin position="1554"/>
        <end position="1613"/>
    </location>
</feature>
<evidence type="ECO:0000256" key="2">
    <source>
        <dbReference type="ARBA" id="ARBA00004300"/>
    </source>
</evidence>
<evidence type="ECO:0000256" key="1">
    <source>
        <dbReference type="ARBA" id="ARBA00004120"/>
    </source>
</evidence>
<feature type="coiled-coil region" evidence="8">
    <location>
        <begin position="1097"/>
        <end position="1124"/>
    </location>
</feature>
<feature type="compositionally biased region" description="Basic and acidic residues" evidence="9">
    <location>
        <begin position="1763"/>
        <end position="1775"/>
    </location>
</feature>
<dbReference type="Gramene" id="GBG72415">
    <property type="protein sequence ID" value="GBG72415"/>
    <property type="gene ID" value="CBR_g11994"/>
</dbReference>
<dbReference type="PANTHER" id="PTHR18879:SF20">
    <property type="entry name" value="CENTROSOMAL PROTEIN OF 290 KDA"/>
    <property type="match status" value="1"/>
</dbReference>